<accession>A0A644UTQ8</accession>
<dbReference type="GO" id="GO:0008033">
    <property type="term" value="P:tRNA processing"/>
    <property type="evidence" value="ECO:0007669"/>
    <property type="project" value="UniProtKB-KW"/>
</dbReference>
<keyword evidence="7" id="KW-0547">Nucleotide-binding</keyword>
<dbReference type="InterPro" id="IPR038763">
    <property type="entry name" value="DHH_sf"/>
</dbReference>
<gene>
    <name evidence="12" type="primary">cca_15</name>
    <name evidence="12" type="ORF">SDC9_28300</name>
</gene>
<dbReference type="CDD" id="cd05398">
    <property type="entry name" value="NT_ClassII-CCAase"/>
    <property type="match status" value="1"/>
</dbReference>
<keyword evidence="3 12" id="KW-0808">Transferase</keyword>
<dbReference type="SUPFAM" id="SSF64182">
    <property type="entry name" value="DHH phosphoesterases"/>
    <property type="match status" value="1"/>
</dbReference>
<protein>
    <submittedName>
        <fullName evidence="12">CCA-adding enzyme</fullName>
        <ecNumber evidence="12">2.7.7.72</ecNumber>
    </submittedName>
</protein>
<evidence type="ECO:0000256" key="9">
    <source>
        <dbReference type="ARBA" id="ARBA00022884"/>
    </source>
</evidence>
<comment type="caution">
    <text evidence="12">The sequence shown here is derived from an EMBL/GenBank/DDBJ whole genome shotgun (WGS) entry which is preliminary data.</text>
</comment>
<dbReference type="GO" id="GO:0000049">
    <property type="term" value="F:tRNA binding"/>
    <property type="evidence" value="ECO:0007669"/>
    <property type="project" value="UniProtKB-KW"/>
</dbReference>
<evidence type="ECO:0000256" key="8">
    <source>
        <dbReference type="ARBA" id="ARBA00022842"/>
    </source>
</evidence>
<keyword evidence="8" id="KW-0460">Magnesium</keyword>
<dbReference type="Gene3D" id="3.90.1640.10">
    <property type="entry name" value="inorganic pyrophosphatase (n-terminal core)"/>
    <property type="match status" value="1"/>
</dbReference>
<dbReference type="InterPro" id="IPR046342">
    <property type="entry name" value="CBS_dom_sf"/>
</dbReference>
<dbReference type="EMBL" id="VSSQ01000162">
    <property type="protein sequence ID" value="MPL82357.1"/>
    <property type="molecule type" value="Genomic_DNA"/>
</dbReference>
<dbReference type="GO" id="GO:0046872">
    <property type="term" value="F:metal ion binding"/>
    <property type="evidence" value="ECO:0007669"/>
    <property type="project" value="UniProtKB-KW"/>
</dbReference>
<dbReference type="EC" id="2.7.7.72" evidence="12"/>
<evidence type="ECO:0000256" key="10">
    <source>
        <dbReference type="SAM" id="MobiDB-lite"/>
    </source>
</evidence>
<evidence type="ECO:0000256" key="6">
    <source>
        <dbReference type="ARBA" id="ARBA00022723"/>
    </source>
</evidence>
<evidence type="ECO:0000256" key="1">
    <source>
        <dbReference type="ARBA" id="ARBA00001946"/>
    </source>
</evidence>
<dbReference type="InterPro" id="IPR003156">
    <property type="entry name" value="DHHA1_dom"/>
</dbReference>
<dbReference type="Pfam" id="PF12627">
    <property type="entry name" value="PolyA_pol_RNAbd"/>
    <property type="match status" value="1"/>
</dbReference>
<feature type="region of interest" description="Disordered" evidence="10">
    <location>
        <begin position="1"/>
        <end position="25"/>
    </location>
</feature>
<keyword evidence="5 12" id="KW-0548">Nucleotidyltransferase</keyword>
<dbReference type="Pfam" id="PF01743">
    <property type="entry name" value="PolyA_pol"/>
    <property type="match status" value="1"/>
</dbReference>
<dbReference type="InterPro" id="IPR052390">
    <property type="entry name" value="tRNA_nt/polyA_polymerase"/>
</dbReference>
<dbReference type="Pfam" id="PF00571">
    <property type="entry name" value="CBS"/>
    <property type="match status" value="2"/>
</dbReference>
<dbReference type="SUPFAM" id="SSF81301">
    <property type="entry name" value="Nucleotidyltransferase"/>
    <property type="match status" value="1"/>
</dbReference>
<dbReference type="InterPro" id="IPR043519">
    <property type="entry name" value="NT_sf"/>
</dbReference>
<dbReference type="SUPFAM" id="SSF81891">
    <property type="entry name" value="Poly A polymerase C-terminal region-like"/>
    <property type="match status" value="1"/>
</dbReference>
<evidence type="ECO:0000313" key="12">
    <source>
        <dbReference type="EMBL" id="MPL82357.1"/>
    </source>
</evidence>
<sequence length="944" mass="104026">MIPAPETTPQAAPAQTTVEQAPPVQAASASVATTLQHPAGTTLITCHANADFDAFAAMLAARFLYSPHVLLFPGTQERGLQKLIAGLDTMALGIVETPAIPWDSITRLVVVDTRQRGRISHVAQLLDRDDVTVELWDHHPDSTDDITSPHTHMAHIGSVTSLIVQAISQRGLSLSADDATLLGLGIYGDTGSFTYSSTTQADFMAAAWLLGQGMDVNRIDALAAHELTSLHIQALNSLLESTQTYNINNVQVTLSEAAMEHYLGDFAYLAHRLMEMEKFPVLFAIGLMDDRIQVVARSRNEAINVGDICAALGGGGHAYAASASVRSMTVHEVRDVILRHLYAQAYPDKTAREYMSSPAVGIEATATIHEADELMLHFGLKAVPVFMPDTRQCIGLLDALTASRASAHGLGASTVEDYMSRRITTLPPDATLKDLTTTIVGGRQRLVPIVEDDKVIGVVTRTDLINVFAQEPGHMPEPRITGGKERNLGKLIQDRLPLASRNMLHLAGRLGRELGLPVYAVGGFVRDLLLQRPNQDIDLVVEGNGIALARALAKELNGRVREHQKFLTSVVIYTDAAGAEARIDVATARLEYYEYPAALPTVELSSIKMDLFRRDFSINALAVRLDCEPFGQLVDFFGGQRDIKERVIRVLHTLSFVEDPTRCLRAVRFEQRYNFHIGAGTEKLIKNALKLKLMDKLSGFRLFHEFQHICDEDDPSACIARLDQLGVLEAVSPLLSLNPTRKNLLLRLQETLTWYRLLYFEEAAQPWLAFFLALNHNMSYADTANHYQRMGLPEPRRADILRQREHMRVVRGKLEPWQKDHEAGKESISALCALLRPLSLECLLYLMADTSDAALQKNLSRYITQWRKEKTDVSGEDLRIMGLEPGPAFGRILDAVLAAKLDGTAATPEQQMDLARSLVCSIGAKSGNGNEEQTSRNSSLAQRL</sequence>
<dbReference type="InterPro" id="IPR032828">
    <property type="entry name" value="PolyA_RNA-bd"/>
</dbReference>
<dbReference type="Gene3D" id="1.10.3090.10">
    <property type="entry name" value="cca-adding enzyme, domain 2"/>
    <property type="match status" value="1"/>
</dbReference>
<evidence type="ECO:0000256" key="4">
    <source>
        <dbReference type="ARBA" id="ARBA00022694"/>
    </source>
</evidence>
<dbReference type="InterPro" id="IPR000644">
    <property type="entry name" value="CBS_dom"/>
</dbReference>
<feature type="domain" description="CBS" evidence="11">
    <location>
        <begin position="419"/>
        <end position="477"/>
    </location>
</feature>
<dbReference type="PROSITE" id="PS51371">
    <property type="entry name" value="CBS"/>
    <property type="match status" value="1"/>
</dbReference>
<evidence type="ECO:0000256" key="3">
    <source>
        <dbReference type="ARBA" id="ARBA00022679"/>
    </source>
</evidence>
<organism evidence="12">
    <name type="scientific">bioreactor metagenome</name>
    <dbReference type="NCBI Taxonomy" id="1076179"/>
    <lineage>
        <taxon>unclassified sequences</taxon>
        <taxon>metagenomes</taxon>
        <taxon>ecological metagenomes</taxon>
    </lineage>
</organism>
<dbReference type="Pfam" id="PF02272">
    <property type="entry name" value="DHHA1"/>
    <property type="match status" value="1"/>
</dbReference>
<dbReference type="GO" id="GO:0000166">
    <property type="term" value="F:nucleotide binding"/>
    <property type="evidence" value="ECO:0007669"/>
    <property type="project" value="UniProtKB-KW"/>
</dbReference>
<evidence type="ECO:0000259" key="11">
    <source>
        <dbReference type="PROSITE" id="PS51371"/>
    </source>
</evidence>
<keyword evidence="6" id="KW-0479">Metal-binding</keyword>
<dbReference type="InterPro" id="IPR002646">
    <property type="entry name" value="PolA_pol_head_dom"/>
</dbReference>
<proteinExistence type="predicted"/>
<dbReference type="GO" id="GO:0004810">
    <property type="term" value="F:CCA tRNA nucleotidyltransferase activity"/>
    <property type="evidence" value="ECO:0007669"/>
    <property type="project" value="UniProtKB-EC"/>
</dbReference>
<evidence type="ECO:0000256" key="2">
    <source>
        <dbReference type="ARBA" id="ARBA00022555"/>
    </source>
</evidence>
<keyword evidence="2" id="KW-0820">tRNA-binding</keyword>
<dbReference type="SMART" id="SM00116">
    <property type="entry name" value="CBS"/>
    <property type="match status" value="1"/>
</dbReference>
<dbReference type="PANTHER" id="PTHR47788">
    <property type="entry name" value="POLYA POLYMERASE"/>
    <property type="match status" value="1"/>
</dbReference>
<dbReference type="Gene3D" id="3.10.310.30">
    <property type="match status" value="1"/>
</dbReference>
<reference evidence="12" key="1">
    <citation type="submission" date="2019-08" db="EMBL/GenBank/DDBJ databases">
        <authorList>
            <person name="Kucharzyk K."/>
            <person name="Murdoch R.W."/>
            <person name="Higgins S."/>
            <person name="Loffler F."/>
        </authorList>
    </citation>
    <scope>NUCLEOTIDE SEQUENCE</scope>
</reference>
<keyword evidence="4" id="KW-0819">tRNA processing</keyword>
<keyword evidence="9" id="KW-0694">RNA-binding</keyword>
<dbReference type="SUPFAM" id="SSF54631">
    <property type="entry name" value="CBS-domain pair"/>
    <property type="match status" value="1"/>
</dbReference>
<name>A0A644UTQ8_9ZZZZ</name>
<dbReference type="AlphaFoldDB" id="A0A644UTQ8"/>
<dbReference type="Gene3D" id="3.30.460.10">
    <property type="entry name" value="Beta Polymerase, domain 2"/>
    <property type="match status" value="1"/>
</dbReference>
<comment type="cofactor">
    <cofactor evidence="1">
        <name>Mg(2+)</name>
        <dbReference type="ChEBI" id="CHEBI:18420"/>
    </cofactor>
</comment>
<dbReference type="Gene3D" id="3.10.580.10">
    <property type="entry name" value="CBS-domain"/>
    <property type="match status" value="1"/>
</dbReference>
<evidence type="ECO:0000256" key="7">
    <source>
        <dbReference type="ARBA" id="ARBA00022741"/>
    </source>
</evidence>
<evidence type="ECO:0000256" key="5">
    <source>
        <dbReference type="ARBA" id="ARBA00022695"/>
    </source>
</evidence>
<dbReference type="PANTHER" id="PTHR47788:SF1">
    <property type="entry name" value="A-ADDING TRNA NUCLEOTIDYLTRANSFERASE"/>
    <property type="match status" value="1"/>
</dbReference>